<protein>
    <submittedName>
        <fullName evidence="6">Restriction endonuclease subunit S</fullName>
        <ecNumber evidence="6">3.1.21.-</ecNumber>
    </submittedName>
</protein>
<dbReference type="InterPro" id="IPR000055">
    <property type="entry name" value="Restrct_endonuc_typeI_TRD"/>
</dbReference>
<evidence type="ECO:0000256" key="4">
    <source>
        <dbReference type="SAM" id="MobiDB-lite"/>
    </source>
</evidence>
<evidence type="ECO:0000256" key="1">
    <source>
        <dbReference type="ARBA" id="ARBA00010923"/>
    </source>
</evidence>
<dbReference type="RefSeq" id="WP_210876578.1">
    <property type="nucleotide sequence ID" value="NZ_JAGPNL010000013.1"/>
</dbReference>
<dbReference type="GO" id="GO:0016787">
    <property type="term" value="F:hydrolase activity"/>
    <property type="evidence" value="ECO:0007669"/>
    <property type="project" value="UniProtKB-KW"/>
</dbReference>
<dbReference type="GO" id="GO:0009307">
    <property type="term" value="P:DNA restriction-modification system"/>
    <property type="evidence" value="ECO:0007669"/>
    <property type="project" value="UniProtKB-KW"/>
</dbReference>
<feature type="domain" description="Type I restriction modification DNA specificity" evidence="5">
    <location>
        <begin position="18"/>
        <end position="201"/>
    </location>
</feature>
<dbReference type="Proteomes" id="UP000677875">
    <property type="component" value="Unassembled WGS sequence"/>
</dbReference>
<evidence type="ECO:0000256" key="3">
    <source>
        <dbReference type="ARBA" id="ARBA00023125"/>
    </source>
</evidence>
<comment type="similarity">
    <text evidence="1">Belongs to the type-I restriction system S methylase family.</text>
</comment>
<keyword evidence="3" id="KW-0238">DNA-binding</keyword>
<dbReference type="PANTHER" id="PTHR30408:SF12">
    <property type="entry name" value="TYPE I RESTRICTION ENZYME MJAVIII SPECIFICITY SUBUNIT"/>
    <property type="match status" value="1"/>
</dbReference>
<gene>
    <name evidence="6" type="ORF">J5Y05_30675</name>
</gene>
<dbReference type="EMBL" id="JAGPNL010000013">
    <property type="protein sequence ID" value="MBQ0830816.1"/>
    <property type="molecule type" value="Genomic_DNA"/>
</dbReference>
<dbReference type="InterPro" id="IPR044946">
    <property type="entry name" value="Restrct_endonuc_typeI_TRD_sf"/>
</dbReference>
<evidence type="ECO:0000256" key="2">
    <source>
        <dbReference type="ARBA" id="ARBA00022747"/>
    </source>
</evidence>
<comment type="caution">
    <text evidence="6">The sequence shown here is derived from an EMBL/GenBank/DDBJ whole genome shotgun (WGS) entry which is preliminary data.</text>
</comment>
<dbReference type="EC" id="3.1.21.-" evidence="6"/>
<dbReference type="InterPro" id="IPR052021">
    <property type="entry name" value="Type-I_RS_S_subunit"/>
</dbReference>
<organism evidence="6 7">
    <name type="scientific">Streptomyces tagetis</name>
    <dbReference type="NCBI Taxonomy" id="2820809"/>
    <lineage>
        <taxon>Bacteria</taxon>
        <taxon>Bacillati</taxon>
        <taxon>Actinomycetota</taxon>
        <taxon>Actinomycetes</taxon>
        <taxon>Kitasatosporales</taxon>
        <taxon>Streptomycetaceae</taxon>
        <taxon>Streptomyces</taxon>
    </lineage>
</organism>
<dbReference type="Pfam" id="PF01420">
    <property type="entry name" value="Methylase_S"/>
    <property type="match status" value="1"/>
</dbReference>
<keyword evidence="7" id="KW-1185">Reference proteome</keyword>
<proteinExistence type="inferred from homology"/>
<feature type="region of interest" description="Disordered" evidence="4">
    <location>
        <begin position="37"/>
        <end position="56"/>
    </location>
</feature>
<dbReference type="Gene3D" id="3.90.220.20">
    <property type="entry name" value="DNA methylase specificity domains"/>
    <property type="match status" value="1"/>
</dbReference>
<accession>A0A941B3Y9</accession>
<dbReference type="GO" id="GO:0003677">
    <property type="term" value="F:DNA binding"/>
    <property type="evidence" value="ECO:0007669"/>
    <property type="project" value="UniProtKB-KW"/>
</dbReference>
<keyword evidence="6" id="KW-0255">Endonuclease</keyword>
<keyword evidence="2" id="KW-0680">Restriction system</keyword>
<name>A0A941B3Y9_9ACTN</name>
<dbReference type="AlphaFoldDB" id="A0A941B3Y9"/>
<keyword evidence="6" id="KW-0540">Nuclease</keyword>
<sequence>MTGTRGGTEASDTGLHLPEGWRCAPLRDLCASLRAGPASRVQDKGHTQADGGVPVVLPRDLGGQRITTAEPGLVPAVPRERARALEQHLLAEGDILITRTGNVGRLALVTGEHSGWLFHANLVRMRLPGAGPAQAPYLAAYLSSGTAQDWVRARTAGSVIPSVSIRTLGELPVPLPPQAEQRAIGATLAALDEKIRAHTEIARTTVQYRAVLADALLTGVVTAQP</sequence>
<evidence type="ECO:0000259" key="5">
    <source>
        <dbReference type="Pfam" id="PF01420"/>
    </source>
</evidence>
<evidence type="ECO:0000313" key="6">
    <source>
        <dbReference type="EMBL" id="MBQ0830816.1"/>
    </source>
</evidence>
<dbReference type="PANTHER" id="PTHR30408">
    <property type="entry name" value="TYPE-1 RESTRICTION ENZYME ECOKI SPECIFICITY PROTEIN"/>
    <property type="match status" value="1"/>
</dbReference>
<reference evidence="6" key="1">
    <citation type="submission" date="2021-04" db="EMBL/GenBank/DDBJ databases">
        <title>Genome seq and assembly of Streptomyces sp. RG38.</title>
        <authorList>
            <person name="Chhetri G."/>
        </authorList>
    </citation>
    <scope>NUCLEOTIDE SEQUENCE</scope>
    <source>
        <strain evidence="6">RG38</strain>
    </source>
</reference>
<dbReference type="GO" id="GO:0004519">
    <property type="term" value="F:endonuclease activity"/>
    <property type="evidence" value="ECO:0007669"/>
    <property type="project" value="UniProtKB-KW"/>
</dbReference>
<dbReference type="SUPFAM" id="SSF116734">
    <property type="entry name" value="DNA methylase specificity domain"/>
    <property type="match status" value="1"/>
</dbReference>
<evidence type="ECO:0000313" key="7">
    <source>
        <dbReference type="Proteomes" id="UP000677875"/>
    </source>
</evidence>
<keyword evidence="6" id="KW-0378">Hydrolase</keyword>